<protein>
    <submittedName>
        <fullName evidence="3">Uncharacterized protein</fullName>
    </submittedName>
</protein>
<dbReference type="AlphaFoldDB" id="A0A5S6QPS4"/>
<evidence type="ECO:0000313" key="3">
    <source>
        <dbReference type="WBParaSite" id="TMUE_2000009178.1"/>
    </source>
</evidence>
<organism evidence="2 3">
    <name type="scientific">Trichuris muris</name>
    <name type="common">Mouse whipworm</name>
    <dbReference type="NCBI Taxonomy" id="70415"/>
    <lineage>
        <taxon>Eukaryota</taxon>
        <taxon>Metazoa</taxon>
        <taxon>Ecdysozoa</taxon>
        <taxon>Nematoda</taxon>
        <taxon>Enoplea</taxon>
        <taxon>Dorylaimia</taxon>
        <taxon>Trichinellida</taxon>
        <taxon>Trichuridae</taxon>
        <taxon>Trichuris</taxon>
    </lineage>
</organism>
<sequence>MFDSPRGASSAADSVRFERIEACANRQGSSSSCPDSTKGTAQLPEPFKQRHRMMNSMPLVVGWFSDVVRPWGSASSFSFCTGCGQFTLTRWKFASYSFPPFRAGCATVEFQPSLLVS</sequence>
<accession>A0A5S6QPS4</accession>
<evidence type="ECO:0000313" key="2">
    <source>
        <dbReference type="Proteomes" id="UP000046395"/>
    </source>
</evidence>
<dbReference type="WBParaSite" id="TMUE_2000009178.1">
    <property type="protein sequence ID" value="TMUE_2000009178.1"/>
    <property type="gene ID" value="WBGene00300537"/>
</dbReference>
<reference evidence="3" key="1">
    <citation type="submission" date="2019-12" db="UniProtKB">
        <authorList>
            <consortium name="WormBaseParasite"/>
        </authorList>
    </citation>
    <scope>IDENTIFICATION</scope>
</reference>
<name>A0A5S6QPS4_TRIMR</name>
<dbReference type="Proteomes" id="UP000046395">
    <property type="component" value="Unassembled WGS sequence"/>
</dbReference>
<proteinExistence type="predicted"/>
<feature type="region of interest" description="Disordered" evidence="1">
    <location>
        <begin position="24"/>
        <end position="45"/>
    </location>
</feature>
<keyword evidence="2" id="KW-1185">Reference proteome</keyword>
<feature type="compositionally biased region" description="Polar residues" evidence="1">
    <location>
        <begin position="26"/>
        <end position="40"/>
    </location>
</feature>
<evidence type="ECO:0000256" key="1">
    <source>
        <dbReference type="SAM" id="MobiDB-lite"/>
    </source>
</evidence>